<gene>
    <name evidence="1" type="ORF">SCABRO_03572</name>
</gene>
<comment type="caution">
    <text evidence="1">The sequence shown here is derived from an EMBL/GenBank/DDBJ whole genome shotgun (WGS) entry which is preliminary data.</text>
</comment>
<evidence type="ECO:0000313" key="1">
    <source>
        <dbReference type="EMBL" id="KHE90694.1"/>
    </source>
</evidence>
<evidence type="ECO:0008006" key="3">
    <source>
        <dbReference type="Google" id="ProtNLM"/>
    </source>
</evidence>
<dbReference type="InterPro" id="IPR026002">
    <property type="entry name" value="ATC_hydrolase-like"/>
</dbReference>
<protein>
    <recommendedName>
        <fullName evidence="3">L-2-amino-thiazoline-4-carboxylic acid hydrolase</fullName>
    </recommendedName>
</protein>
<dbReference type="EMBL" id="JRYO01000246">
    <property type="protein sequence ID" value="KHE90694.1"/>
    <property type="molecule type" value="Genomic_DNA"/>
</dbReference>
<name>A0A0B0EDE0_9BACT</name>
<dbReference type="Proteomes" id="UP000030652">
    <property type="component" value="Unassembled WGS sequence"/>
</dbReference>
<evidence type="ECO:0000313" key="2">
    <source>
        <dbReference type="Proteomes" id="UP000030652"/>
    </source>
</evidence>
<organism evidence="1 2">
    <name type="scientific">Candidatus Scalindua brodae</name>
    <dbReference type="NCBI Taxonomy" id="237368"/>
    <lineage>
        <taxon>Bacteria</taxon>
        <taxon>Pseudomonadati</taxon>
        <taxon>Planctomycetota</taxon>
        <taxon>Candidatus Brocadiia</taxon>
        <taxon>Candidatus Brocadiales</taxon>
        <taxon>Candidatus Scalinduaceae</taxon>
        <taxon>Candidatus Scalindua</taxon>
    </lineage>
</organism>
<dbReference type="AlphaFoldDB" id="A0A0B0EDE0"/>
<accession>A0A0B0EDE0</accession>
<proteinExistence type="predicted"/>
<dbReference type="eggNOG" id="ENOG502ZCFA">
    <property type="taxonomic scope" value="Bacteria"/>
</dbReference>
<reference evidence="1 2" key="1">
    <citation type="submission" date="2014-10" db="EMBL/GenBank/DDBJ databases">
        <title>Draft genome of anammox bacterium scalindua brodae, obtained using differential coverage binning of sequence data from two enrichment reactors.</title>
        <authorList>
            <person name="Speth D.R."/>
            <person name="Russ L."/>
            <person name="Kartal B."/>
            <person name="Op den Camp H.J."/>
            <person name="Dutilh B.E."/>
            <person name="Jetten M.S."/>
        </authorList>
    </citation>
    <scope>NUCLEOTIDE SEQUENCE [LARGE SCALE GENOMIC DNA]</scope>
    <source>
        <strain evidence="1">RU1</strain>
    </source>
</reference>
<sequence length="223" mass="24729">MSLVLGPVHHWMYKKIQTTEAREAFIVDALKAKYGREADEILNAIYEKHPLPDKNASLEEILGNVPIHQGIQNLIINAEIREASVISVFCEKYGDEAKELIIDAAHDHGVECGKRAVAERGSSGDCTASKAFELIQSYLCDGMPCDRGAQAQSEEDDRTAWDHTECVHEQYWKDAGASFETMCDILNSWIAGFGEGANPKIKYTREKAIATGDSMCLSIFEIS</sequence>
<dbReference type="Pfam" id="PF14196">
    <property type="entry name" value="ATC_hydrolase"/>
    <property type="match status" value="1"/>
</dbReference>